<evidence type="ECO:0000313" key="2">
    <source>
        <dbReference type="Proteomes" id="UP001519460"/>
    </source>
</evidence>
<dbReference type="EMBL" id="JACVVK020000013">
    <property type="protein sequence ID" value="KAK7504834.1"/>
    <property type="molecule type" value="Genomic_DNA"/>
</dbReference>
<evidence type="ECO:0000313" key="1">
    <source>
        <dbReference type="EMBL" id="KAK7504834.1"/>
    </source>
</evidence>
<protein>
    <submittedName>
        <fullName evidence="1">Uncharacterized protein</fullName>
    </submittedName>
</protein>
<dbReference type="AlphaFoldDB" id="A0ABD0M0K2"/>
<accession>A0ABD0M0K2</accession>
<name>A0ABD0M0K2_9CAEN</name>
<dbReference type="Proteomes" id="UP001519460">
    <property type="component" value="Unassembled WGS sequence"/>
</dbReference>
<keyword evidence="2" id="KW-1185">Reference proteome</keyword>
<proteinExistence type="predicted"/>
<comment type="caution">
    <text evidence="1">The sequence shown here is derived from an EMBL/GenBank/DDBJ whole genome shotgun (WGS) entry which is preliminary data.</text>
</comment>
<reference evidence="1 2" key="1">
    <citation type="journal article" date="2023" name="Sci. Data">
        <title>Genome assembly of the Korean intertidal mud-creeper Batillaria attramentaria.</title>
        <authorList>
            <person name="Patra A.K."/>
            <person name="Ho P.T."/>
            <person name="Jun S."/>
            <person name="Lee S.J."/>
            <person name="Kim Y."/>
            <person name="Won Y.J."/>
        </authorList>
    </citation>
    <scope>NUCLEOTIDE SEQUENCE [LARGE SCALE GENOMIC DNA]</scope>
    <source>
        <strain evidence="1">Wonlab-2016</strain>
    </source>
</reference>
<organism evidence="1 2">
    <name type="scientific">Batillaria attramentaria</name>
    <dbReference type="NCBI Taxonomy" id="370345"/>
    <lineage>
        <taxon>Eukaryota</taxon>
        <taxon>Metazoa</taxon>
        <taxon>Spiralia</taxon>
        <taxon>Lophotrochozoa</taxon>
        <taxon>Mollusca</taxon>
        <taxon>Gastropoda</taxon>
        <taxon>Caenogastropoda</taxon>
        <taxon>Sorbeoconcha</taxon>
        <taxon>Cerithioidea</taxon>
        <taxon>Batillariidae</taxon>
        <taxon>Batillaria</taxon>
    </lineage>
</organism>
<sequence>MQTKHAESRPATAQIAERLRFSRRRIPQRQGNGITDREVERVTTGITQSSTPASSQHPHCETLTLSASTNIDLGGAKLACTGKPTRAVSPTLQTVELAASTTLSIDFPADNSKINQASSISDKESCGVDIADSSGMVPLNRDSFLAVMRH</sequence>
<gene>
    <name evidence="1" type="ORF">BaRGS_00003862</name>
</gene>